<evidence type="ECO:0000256" key="3">
    <source>
        <dbReference type="ARBA" id="ARBA00009561"/>
    </source>
</evidence>
<evidence type="ECO:0000313" key="11">
    <source>
        <dbReference type="EMBL" id="PVV05421.1"/>
    </source>
</evidence>
<comment type="caution">
    <text evidence="11">The sequence shown here is derived from an EMBL/GenBank/DDBJ whole genome shotgun (WGS) entry which is preliminary data.</text>
</comment>
<comment type="function">
    <text evidence="1">Subunit of the oligosaccharyl transferase (OST) complex that catalyzes the initial transfer of a defined glycan (Glc(3)Man(9)GlcNAc(2) in eukaryotes) from the lipid carrier dolichol-pyrophosphate to an asparagine residue within an Asn-X-Ser/Thr consensus motif in nascent polypeptide chains, the first step in protein N-glycosylation. N-glycosylation occurs cotranslationally and the complex associates with the Sec61 complex at the channel-forming translocon complex that mediates protein translocation across the endoplasmic reticulum (ER). All subunits are required for a maximal enzyme activity.</text>
</comment>
<evidence type="ECO:0000256" key="7">
    <source>
        <dbReference type="ARBA" id="ARBA00022989"/>
    </source>
</evidence>
<evidence type="ECO:0000256" key="9">
    <source>
        <dbReference type="SAM" id="Phobius"/>
    </source>
</evidence>
<feature type="transmembrane region" description="Helical" evidence="9">
    <location>
        <begin position="303"/>
        <end position="324"/>
    </location>
</feature>
<reference evidence="11 12" key="1">
    <citation type="journal article" date="2018" name="MBio">
        <title>Comparative Genomics Reveals the Core Gene Toolbox for the Fungus-Insect Symbiosis.</title>
        <authorList>
            <person name="Wang Y."/>
            <person name="Stata M."/>
            <person name="Wang W."/>
            <person name="Stajich J.E."/>
            <person name="White M.M."/>
            <person name="Moncalvo J.M."/>
        </authorList>
    </citation>
    <scope>NUCLEOTIDE SEQUENCE [LARGE SCALE GENOMIC DNA]</scope>
    <source>
        <strain evidence="11 12">SC-DP-2</strain>
    </source>
</reference>
<dbReference type="PANTHER" id="PTHR12692:SF0">
    <property type="entry name" value="GH11935P"/>
    <property type="match status" value="1"/>
</dbReference>
<evidence type="ECO:0000256" key="5">
    <source>
        <dbReference type="ARBA" id="ARBA00022729"/>
    </source>
</evidence>
<name>A0A2T9ZLI3_9FUNG</name>
<keyword evidence="6" id="KW-0256">Endoplasmic reticulum</keyword>
<dbReference type="Proteomes" id="UP000245609">
    <property type="component" value="Unassembled WGS sequence"/>
</dbReference>
<evidence type="ECO:0000313" key="12">
    <source>
        <dbReference type="Proteomes" id="UP000245609"/>
    </source>
</evidence>
<dbReference type="PANTHER" id="PTHR12692">
    <property type="entry name" value="DOLICHYL-DIPHOSPHOOLIGOSACCHARIDE--PROTEIN GLYCOSYLTRANSFERASE-RELATED"/>
    <property type="match status" value="1"/>
</dbReference>
<dbReference type="InterPro" id="IPR021149">
    <property type="entry name" value="OligosaccharylTrfase_OST3/OST6"/>
</dbReference>
<keyword evidence="7 9" id="KW-1133">Transmembrane helix</keyword>
<evidence type="ECO:0000256" key="10">
    <source>
        <dbReference type="SAM" id="SignalP"/>
    </source>
</evidence>
<dbReference type="STRING" id="133381.A0A2T9ZLI3"/>
<dbReference type="Gene3D" id="3.40.30.10">
    <property type="entry name" value="Glutaredoxin"/>
    <property type="match status" value="1"/>
</dbReference>
<comment type="similarity">
    <text evidence="3">Belongs to the OST3/OST6 family.</text>
</comment>
<dbReference type="AlphaFoldDB" id="A0A2T9ZLI3"/>
<evidence type="ECO:0000256" key="4">
    <source>
        <dbReference type="ARBA" id="ARBA00022692"/>
    </source>
</evidence>
<feature type="chain" id="PRO_5015501314" evidence="10">
    <location>
        <begin position="24"/>
        <end position="337"/>
    </location>
</feature>
<evidence type="ECO:0000256" key="1">
    <source>
        <dbReference type="ARBA" id="ARBA00002791"/>
    </source>
</evidence>
<comment type="subcellular location">
    <subcellularLocation>
        <location evidence="2">Endoplasmic reticulum membrane</location>
        <topology evidence="2">Multi-pass membrane protein</topology>
    </subcellularLocation>
</comment>
<accession>A0A2T9ZLI3</accession>
<dbReference type="EMBL" id="MBFS01000006">
    <property type="protein sequence ID" value="PVV05421.1"/>
    <property type="molecule type" value="Genomic_DNA"/>
</dbReference>
<evidence type="ECO:0000256" key="8">
    <source>
        <dbReference type="ARBA" id="ARBA00023136"/>
    </source>
</evidence>
<feature type="transmembrane region" description="Helical" evidence="9">
    <location>
        <begin position="188"/>
        <end position="207"/>
    </location>
</feature>
<evidence type="ECO:0000256" key="2">
    <source>
        <dbReference type="ARBA" id="ARBA00004477"/>
    </source>
</evidence>
<feature type="transmembrane region" description="Helical" evidence="9">
    <location>
        <begin position="219"/>
        <end position="241"/>
    </location>
</feature>
<dbReference type="Pfam" id="PF04756">
    <property type="entry name" value="OST3_OST6"/>
    <property type="match status" value="1"/>
</dbReference>
<dbReference type="OrthoDB" id="67566at2759"/>
<dbReference type="GO" id="GO:0008250">
    <property type="term" value="C:oligosaccharyltransferase complex"/>
    <property type="evidence" value="ECO:0007669"/>
    <property type="project" value="TreeGrafter"/>
</dbReference>
<feature type="signal peptide" evidence="10">
    <location>
        <begin position="1"/>
        <end position="23"/>
    </location>
</feature>
<proteinExistence type="inferred from homology"/>
<sequence length="337" mass="37774">MNPKKALWLVWLALFSILSFVTASTKKSRHNEMKKLAASAPNGLIQMSDTQAEELVFSSNDYNVFALFTASNPKYGCDQCIPALKTFKSMAEPMTKAKNSDKIFFVRFEPENAMPLFRKFQIPDPPKGYFFASEANAKNINNKPYIQINLFRPTSEITTELTKLSGIKVYSSIYFDAPSKNELLKRPFLPFSSEFLSVGMAVAISFSMLRQENMSVFKFFYGIVSAVTIVVFLVLSSGFVWTRIKRASTAPPSDTLASNFSSGLQDQYSNEPILVSSCYGITASSFIFLTKKAPTIKNPIARSIAILLALISVFVGTSYLYMFFKIKSPTYPYTLLF</sequence>
<dbReference type="GO" id="GO:0018279">
    <property type="term" value="P:protein N-linked glycosylation via asparagine"/>
    <property type="evidence" value="ECO:0007669"/>
    <property type="project" value="TreeGrafter"/>
</dbReference>
<gene>
    <name evidence="11" type="ORF">BB560_000054</name>
</gene>
<organism evidence="11 12">
    <name type="scientific">Smittium megazygosporum</name>
    <dbReference type="NCBI Taxonomy" id="133381"/>
    <lineage>
        <taxon>Eukaryota</taxon>
        <taxon>Fungi</taxon>
        <taxon>Fungi incertae sedis</taxon>
        <taxon>Zoopagomycota</taxon>
        <taxon>Kickxellomycotina</taxon>
        <taxon>Harpellomycetes</taxon>
        <taxon>Harpellales</taxon>
        <taxon>Legeriomycetaceae</taxon>
        <taxon>Smittium</taxon>
    </lineage>
</organism>
<keyword evidence="5 10" id="KW-0732">Signal</keyword>
<keyword evidence="8 9" id="KW-0472">Membrane</keyword>
<protein>
    <submittedName>
        <fullName evidence="11">Uncharacterized protein</fullName>
    </submittedName>
</protein>
<keyword evidence="12" id="KW-1185">Reference proteome</keyword>
<evidence type="ECO:0000256" key="6">
    <source>
        <dbReference type="ARBA" id="ARBA00022824"/>
    </source>
</evidence>
<keyword evidence="4 9" id="KW-0812">Transmembrane</keyword>